<dbReference type="Gramene" id="OB11G19770.1">
    <property type="protein sequence ID" value="OB11G19770.1"/>
    <property type="gene ID" value="OB11G19770"/>
</dbReference>
<evidence type="ECO:0000256" key="1">
    <source>
        <dbReference type="SAM" id="MobiDB-lite"/>
    </source>
</evidence>
<proteinExistence type="predicted"/>
<evidence type="ECO:0000313" key="3">
    <source>
        <dbReference type="Proteomes" id="UP000006038"/>
    </source>
</evidence>
<accession>J3N841</accession>
<keyword evidence="3" id="KW-1185">Reference proteome</keyword>
<dbReference type="Proteomes" id="UP000006038">
    <property type="component" value="Chromosome 11"/>
</dbReference>
<name>J3N841_ORYBR</name>
<sequence>SEGRLARTAGKAPVMEALEAEKVSREEQSAMASGTDQGRSGRSSMLRYCSEVSPLRKSPGREAKAFPSSARRVREPIPAREGTSPESAFPCSCSAVSEVRSESEAGSVPASPLSARL</sequence>
<feature type="compositionally biased region" description="Basic and acidic residues" evidence="1">
    <location>
        <begin position="19"/>
        <end position="28"/>
    </location>
</feature>
<reference evidence="2" key="2">
    <citation type="submission" date="2013-04" db="UniProtKB">
        <authorList>
            <consortium name="EnsemblPlants"/>
        </authorList>
    </citation>
    <scope>IDENTIFICATION</scope>
</reference>
<protein>
    <submittedName>
        <fullName evidence="2">Uncharacterized protein</fullName>
    </submittedName>
</protein>
<feature type="region of interest" description="Disordered" evidence="1">
    <location>
        <begin position="1"/>
        <end position="91"/>
    </location>
</feature>
<dbReference type="EnsemblPlants" id="OB11G19770.1">
    <property type="protein sequence ID" value="OB11G19770.1"/>
    <property type="gene ID" value="OB11G19770"/>
</dbReference>
<evidence type="ECO:0000313" key="2">
    <source>
        <dbReference type="EnsemblPlants" id="OB11G19770.1"/>
    </source>
</evidence>
<feature type="compositionally biased region" description="Polar residues" evidence="1">
    <location>
        <begin position="30"/>
        <end position="43"/>
    </location>
</feature>
<reference evidence="2" key="1">
    <citation type="journal article" date="2013" name="Nat. Commun.">
        <title>Whole-genome sequencing of Oryza brachyantha reveals mechanisms underlying Oryza genome evolution.</title>
        <authorList>
            <person name="Chen J."/>
            <person name="Huang Q."/>
            <person name="Gao D."/>
            <person name="Wang J."/>
            <person name="Lang Y."/>
            <person name="Liu T."/>
            <person name="Li B."/>
            <person name="Bai Z."/>
            <person name="Luis Goicoechea J."/>
            <person name="Liang C."/>
            <person name="Chen C."/>
            <person name="Zhang W."/>
            <person name="Sun S."/>
            <person name="Liao Y."/>
            <person name="Zhang X."/>
            <person name="Yang L."/>
            <person name="Song C."/>
            <person name="Wang M."/>
            <person name="Shi J."/>
            <person name="Liu G."/>
            <person name="Liu J."/>
            <person name="Zhou H."/>
            <person name="Zhou W."/>
            <person name="Yu Q."/>
            <person name="An N."/>
            <person name="Chen Y."/>
            <person name="Cai Q."/>
            <person name="Wang B."/>
            <person name="Liu B."/>
            <person name="Min J."/>
            <person name="Huang Y."/>
            <person name="Wu H."/>
            <person name="Li Z."/>
            <person name="Zhang Y."/>
            <person name="Yin Y."/>
            <person name="Song W."/>
            <person name="Jiang J."/>
            <person name="Jackson S.A."/>
            <person name="Wing R.A."/>
            <person name="Wang J."/>
            <person name="Chen M."/>
        </authorList>
    </citation>
    <scope>NUCLEOTIDE SEQUENCE [LARGE SCALE GENOMIC DNA]</scope>
    <source>
        <strain evidence="2">cv. IRGC 101232</strain>
    </source>
</reference>
<dbReference type="HOGENOM" id="CLU_2090951_0_0_1"/>
<organism evidence="2">
    <name type="scientific">Oryza brachyantha</name>
    <name type="common">malo sina</name>
    <dbReference type="NCBI Taxonomy" id="4533"/>
    <lineage>
        <taxon>Eukaryota</taxon>
        <taxon>Viridiplantae</taxon>
        <taxon>Streptophyta</taxon>
        <taxon>Embryophyta</taxon>
        <taxon>Tracheophyta</taxon>
        <taxon>Spermatophyta</taxon>
        <taxon>Magnoliopsida</taxon>
        <taxon>Liliopsida</taxon>
        <taxon>Poales</taxon>
        <taxon>Poaceae</taxon>
        <taxon>BOP clade</taxon>
        <taxon>Oryzoideae</taxon>
        <taxon>Oryzeae</taxon>
        <taxon>Oryzinae</taxon>
        <taxon>Oryza</taxon>
    </lineage>
</organism>
<dbReference type="AlphaFoldDB" id="J3N841"/>